<accession>A0AAU7L2E0</accession>
<dbReference type="CDD" id="cd00636">
    <property type="entry name" value="TroA-like"/>
    <property type="match status" value="1"/>
</dbReference>
<name>A0AAU7L2E0_9CAUD</name>
<protein>
    <submittedName>
        <fullName evidence="2">Minor capsid protein</fullName>
    </submittedName>
</protein>
<sequence length="536" mass="59805">MTDVVSYKHGKGEKNMHFTNFPHSSGIYPRYQHGDFNTNSESYYKYLAGLNEQLDNFVKLLEKLDKRELDVEDTNTVDLTKLGEWKHGLNPEDNIEQVIKLKADVLLSSNIDYTQLLSMGRQPQVRELTNAIKALPDGLYSKDLEAVMKELDGKIASLNERVDSIDPDGTIVTIDIDTEQITSKVPVEYRNINVAINSVNPNKFNIALITDLHLYPENNFVQKYNNFRVLKQFKRLENVCDVAVHNGDNVDSNSGSIGDGLDTQLASDVKYSAQKNMLRFANTALRYGKTPKIGVVGNHDKGGVPYNWTPGHGSQMVLSKAEIEKTMGSKLYGGIRFPDKKIAMFYLYTDDFSEKTDGNGNFQETDHIYQGGAISSAQLLALSQFMNTVKADEHFILVGHRPIVANTGEKTMLNGAITEQLLSAFVDGTDFTIPANTLAGIDNVNNPEIKFNNATRGKGNMVGYFCGHLHAENDFPITTEAKYKMISFINAFGKKDPWQKGTDKEGSFYGIEVDTTARKVICRGVGNGTDFVNYTY</sequence>
<dbReference type="InterPro" id="IPR029052">
    <property type="entry name" value="Metallo-depent_PP-like"/>
</dbReference>
<evidence type="ECO:0000259" key="1">
    <source>
        <dbReference type="Pfam" id="PF00149"/>
    </source>
</evidence>
<reference evidence="2" key="1">
    <citation type="submission" date="2024-05" db="EMBL/GenBank/DDBJ databases">
        <authorList>
            <person name="Ahmad S."/>
            <person name="Qu Y."/>
            <person name="Leng Q."/>
            <person name="Li Y."/>
            <person name="Liang Y."/>
            <person name="Hou G."/>
        </authorList>
    </citation>
    <scope>NUCLEOTIDE SEQUENCE</scope>
</reference>
<dbReference type="Gene3D" id="3.60.21.10">
    <property type="match status" value="1"/>
</dbReference>
<dbReference type="GO" id="GO:0016787">
    <property type="term" value="F:hydrolase activity"/>
    <property type="evidence" value="ECO:0007669"/>
    <property type="project" value="InterPro"/>
</dbReference>
<feature type="domain" description="Calcineurin-like phosphoesterase" evidence="1">
    <location>
        <begin position="205"/>
        <end position="407"/>
    </location>
</feature>
<proteinExistence type="predicted"/>
<dbReference type="InterPro" id="IPR004843">
    <property type="entry name" value="Calcineurin-like_PHP"/>
</dbReference>
<dbReference type="SUPFAM" id="SSF56300">
    <property type="entry name" value="Metallo-dependent phosphatases"/>
    <property type="match status" value="1"/>
</dbReference>
<dbReference type="Pfam" id="PF00149">
    <property type="entry name" value="Metallophos"/>
    <property type="match status" value="1"/>
</dbReference>
<dbReference type="EMBL" id="PP836395">
    <property type="protein sequence ID" value="XBO82164.1"/>
    <property type="molecule type" value="Genomic_DNA"/>
</dbReference>
<evidence type="ECO:0000313" key="2">
    <source>
        <dbReference type="EMBL" id="XBO82164.1"/>
    </source>
</evidence>
<organism evidence="2">
    <name type="scientific">Enterococcus phage vB_EFS_EFP6</name>
    <dbReference type="NCBI Taxonomy" id="3158834"/>
    <lineage>
        <taxon>Viruses</taxon>
        <taxon>Duplodnaviria</taxon>
        <taxon>Heunggongvirae</taxon>
        <taxon>Uroviricota</taxon>
        <taxon>Caudoviricetes</taxon>
    </lineage>
</organism>